<name>A0A8S4QQD4_9NEOP</name>
<protein>
    <submittedName>
        <fullName evidence="1">Jg8740 protein</fullName>
    </submittedName>
</protein>
<organism evidence="1 2">
    <name type="scientific">Pararge aegeria aegeria</name>
    <dbReference type="NCBI Taxonomy" id="348720"/>
    <lineage>
        <taxon>Eukaryota</taxon>
        <taxon>Metazoa</taxon>
        <taxon>Ecdysozoa</taxon>
        <taxon>Arthropoda</taxon>
        <taxon>Hexapoda</taxon>
        <taxon>Insecta</taxon>
        <taxon>Pterygota</taxon>
        <taxon>Neoptera</taxon>
        <taxon>Endopterygota</taxon>
        <taxon>Lepidoptera</taxon>
        <taxon>Glossata</taxon>
        <taxon>Ditrysia</taxon>
        <taxon>Papilionoidea</taxon>
        <taxon>Nymphalidae</taxon>
        <taxon>Satyrinae</taxon>
        <taxon>Satyrini</taxon>
        <taxon>Parargina</taxon>
        <taxon>Pararge</taxon>
    </lineage>
</organism>
<evidence type="ECO:0000313" key="2">
    <source>
        <dbReference type="Proteomes" id="UP000838756"/>
    </source>
</evidence>
<accession>A0A8S4QQD4</accession>
<dbReference type="AlphaFoldDB" id="A0A8S4QQD4"/>
<evidence type="ECO:0000313" key="1">
    <source>
        <dbReference type="EMBL" id="CAH2217062.1"/>
    </source>
</evidence>
<gene>
    <name evidence="1" type="primary">jg8740</name>
    <name evidence="1" type="ORF">PAEG_LOCUS4984</name>
</gene>
<reference evidence="1" key="1">
    <citation type="submission" date="2022-03" db="EMBL/GenBank/DDBJ databases">
        <authorList>
            <person name="Lindestad O."/>
        </authorList>
    </citation>
    <scope>NUCLEOTIDE SEQUENCE</scope>
</reference>
<dbReference type="Proteomes" id="UP000838756">
    <property type="component" value="Unassembled WGS sequence"/>
</dbReference>
<comment type="caution">
    <text evidence="1">The sequence shown here is derived from an EMBL/GenBank/DDBJ whole genome shotgun (WGS) entry which is preliminary data.</text>
</comment>
<proteinExistence type="predicted"/>
<dbReference type="EMBL" id="CAKXAJ010017690">
    <property type="protein sequence ID" value="CAH2217062.1"/>
    <property type="molecule type" value="Genomic_DNA"/>
</dbReference>
<keyword evidence="2" id="KW-1185">Reference proteome</keyword>
<sequence length="72" mass="8123">MWSRLAFGVCRDILVCPREEPAMAGVPLAVSRMCATRRLEGTPWGFSRYESDIIAVPPRGAVVSMWIRKKRS</sequence>